<keyword evidence="4 5" id="KW-0472">Membrane</keyword>
<dbReference type="EMBL" id="VBOZ01000026">
    <property type="protein sequence ID" value="TMQ64136.1"/>
    <property type="molecule type" value="Genomic_DNA"/>
</dbReference>
<evidence type="ECO:0000313" key="7">
    <source>
        <dbReference type="EMBL" id="TMQ64136.1"/>
    </source>
</evidence>
<feature type="transmembrane region" description="Helical" evidence="5">
    <location>
        <begin position="256"/>
        <end position="271"/>
    </location>
</feature>
<evidence type="ECO:0000256" key="4">
    <source>
        <dbReference type="ARBA" id="ARBA00023136"/>
    </source>
</evidence>
<sequence>MDRQHTIAAAFPLFPALLATHNIPRMTHTTAVAAVPPRDEKKRWSRAILIAAAILAPAVILIALVTRAGLLLVVSGGAVGLVLWSLLDIRATFLIGVLLATFVDYETGHLTLEMTVLCAWFAWISLLLFWRSTWKSWVRPPSELLQGLAVWLGACAVGVTLGLLHGNNIRSLGIEVAGALWPALALGMMQVYKRRNAVYAGLGLVAIGLVHTGFGLTMLQIYHRRLGGIYFTTVTGMVAVGLWTVALLAPTRKMRVFCLFAMIPMLAHLLFSFTRGYWLGFIVGLALATILSWRNLGCFEPRVRSRRFLLLPALVGIFAVTAGLSTVYFGKGDLLSSIGRRFSASFSTDLEGETVSNILRLVEWERAVNAALESPVIGNGFGFAIMNRDPFLGTTREQWFVHNYYLLIWLNLGIVGLAAFGFLLWKLIRAASRVAGEDPFWLVRAWAIAAIAVTGQVLVILLTNYSLADVNTAFAFAYIWGVFWALRADAKSTA</sequence>
<evidence type="ECO:0000259" key="6">
    <source>
        <dbReference type="Pfam" id="PF04932"/>
    </source>
</evidence>
<dbReference type="PANTHER" id="PTHR37422">
    <property type="entry name" value="TEICHURONIC ACID BIOSYNTHESIS PROTEIN TUAE"/>
    <property type="match status" value="1"/>
</dbReference>
<feature type="domain" description="O-antigen ligase-related" evidence="6">
    <location>
        <begin position="260"/>
        <end position="420"/>
    </location>
</feature>
<accession>A0A538TKJ1</accession>
<evidence type="ECO:0000256" key="5">
    <source>
        <dbReference type="SAM" id="Phobius"/>
    </source>
</evidence>
<feature type="transmembrane region" description="Helical" evidence="5">
    <location>
        <begin position="468"/>
        <end position="486"/>
    </location>
</feature>
<evidence type="ECO:0000256" key="2">
    <source>
        <dbReference type="ARBA" id="ARBA00022692"/>
    </source>
</evidence>
<dbReference type="GO" id="GO:0016020">
    <property type="term" value="C:membrane"/>
    <property type="evidence" value="ECO:0007669"/>
    <property type="project" value="UniProtKB-SubCell"/>
</dbReference>
<feature type="transmembrane region" description="Helical" evidence="5">
    <location>
        <begin position="308"/>
        <end position="329"/>
    </location>
</feature>
<proteinExistence type="predicted"/>
<dbReference type="Pfam" id="PF04932">
    <property type="entry name" value="Wzy_C"/>
    <property type="match status" value="1"/>
</dbReference>
<reference evidence="7 8" key="1">
    <citation type="journal article" date="2019" name="Nat. Microbiol.">
        <title>Mediterranean grassland soil C-N compound turnover is dependent on rainfall and depth, and is mediated by genomically divergent microorganisms.</title>
        <authorList>
            <person name="Diamond S."/>
            <person name="Andeer P.F."/>
            <person name="Li Z."/>
            <person name="Crits-Christoph A."/>
            <person name="Burstein D."/>
            <person name="Anantharaman K."/>
            <person name="Lane K.R."/>
            <person name="Thomas B.C."/>
            <person name="Pan C."/>
            <person name="Northen T.R."/>
            <person name="Banfield J.F."/>
        </authorList>
    </citation>
    <scope>NUCLEOTIDE SEQUENCE [LARGE SCALE GENOMIC DNA]</scope>
    <source>
        <strain evidence="7">WS_9</strain>
    </source>
</reference>
<keyword evidence="2 5" id="KW-0812">Transmembrane</keyword>
<comment type="subcellular location">
    <subcellularLocation>
        <location evidence="1">Membrane</location>
        <topology evidence="1">Multi-pass membrane protein</topology>
    </subcellularLocation>
</comment>
<feature type="transmembrane region" description="Helical" evidence="5">
    <location>
        <begin position="78"/>
        <end position="102"/>
    </location>
</feature>
<dbReference type="PANTHER" id="PTHR37422:SF23">
    <property type="entry name" value="TEICHURONIC ACID BIOSYNTHESIS PROTEIN TUAE"/>
    <property type="match status" value="1"/>
</dbReference>
<evidence type="ECO:0000256" key="1">
    <source>
        <dbReference type="ARBA" id="ARBA00004141"/>
    </source>
</evidence>
<dbReference type="GO" id="GO:0016874">
    <property type="term" value="F:ligase activity"/>
    <property type="evidence" value="ECO:0007669"/>
    <property type="project" value="UniProtKB-KW"/>
</dbReference>
<feature type="transmembrane region" description="Helical" evidence="5">
    <location>
        <begin position="144"/>
        <end position="166"/>
    </location>
</feature>
<organism evidence="7 8">
    <name type="scientific">Eiseniibacteriota bacterium</name>
    <dbReference type="NCBI Taxonomy" id="2212470"/>
    <lineage>
        <taxon>Bacteria</taxon>
        <taxon>Candidatus Eiseniibacteriota</taxon>
    </lineage>
</organism>
<feature type="transmembrane region" description="Helical" evidence="5">
    <location>
        <begin position="404"/>
        <end position="428"/>
    </location>
</feature>
<dbReference type="InterPro" id="IPR007016">
    <property type="entry name" value="O-antigen_ligase-rel_domated"/>
</dbReference>
<gene>
    <name evidence="7" type="ORF">E6K79_08270</name>
</gene>
<dbReference type="InterPro" id="IPR051533">
    <property type="entry name" value="WaaL-like"/>
</dbReference>
<feature type="transmembrane region" description="Helical" evidence="5">
    <location>
        <begin position="44"/>
        <end position="66"/>
    </location>
</feature>
<feature type="transmembrane region" description="Helical" evidence="5">
    <location>
        <begin position="277"/>
        <end position="296"/>
    </location>
</feature>
<dbReference type="AlphaFoldDB" id="A0A538TKJ1"/>
<feature type="transmembrane region" description="Helical" evidence="5">
    <location>
        <begin position="440"/>
        <end position="462"/>
    </location>
</feature>
<evidence type="ECO:0000256" key="3">
    <source>
        <dbReference type="ARBA" id="ARBA00022989"/>
    </source>
</evidence>
<comment type="caution">
    <text evidence="7">The sequence shown here is derived from an EMBL/GenBank/DDBJ whole genome shotgun (WGS) entry which is preliminary data.</text>
</comment>
<feature type="transmembrane region" description="Helical" evidence="5">
    <location>
        <begin position="228"/>
        <end position="249"/>
    </location>
</feature>
<feature type="transmembrane region" description="Helical" evidence="5">
    <location>
        <begin position="114"/>
        <end position="132"/>
    </location>
</feature>
<keyword evidence="7" id="KW-0436">Ligase</keyword>
<name>A0A538TKJ1_UNCEI</name>
<protein>
    <submittedName>
        <fullName evidence="7">O-antigen ligase family protein</fullName>
    </submittedName>
</protein>
<dbReference type="Proteomes" id="UP000317691">
    <property type="component" value="Unassembled WGS sequence"/>
</dbReference>
<keyword evidence="3 5" id="KW-1133">Transmembrane helix</keyword>
<feature type="transmembrane region" description="Helical" evidence="5">
    <location>
        <begin position="199"/>
        <end position="222"/>
    </location>
</feature>
<evidence type="ECO:0000313" key="8">
    <source>
        <dbReference type="Proteomes" id="UP000317691"/>
    </source>
</evidence>